<dbReference type="FunFam" id="2.170.130.10:FF:000008">
    <property type="entry name" value="SusC/RagA family TonB-linked outer membrane protein"/>
    <property type="match status" value="1"/>
</dbReference>
<dbReference type="InterPro" id="IPR008969">
    <property type="entry name" value="CarboxyPept-like_regulatory"/>
</dbReference>
<comment type="subcellular location">
    <subcellularLocation>
        <location evidence="1 8">Cell outer membrane</location>
        <topology evidence="1 8">Multi-pass membrane protein</topology>
    </subcellularLocation>
</comment>
<evidence type="ECO:0000256" key="3">
    <source>
        <dbReference type="ARBA" id="ARBA00022452"/>
    </source>
</evidence>
<name>A0A4V5UU23_9BACT</name>
<dbReference type="RefSeq" id="WP_137262429.1">
    <property type="nucleotide sequence ID" value="NZ_SZQL01000011.1"/>
</dbReference>
<dbReference type="AlphaFoldDB" id="A0A4V5UU23"/>
<dbReference type="Gene3D" id="2.170.130.10">
    <property type="entry name" value="TonB-dependent receptor, plug domain"/>
    <property type="match status" value="1"/>
</dbReference>
<dbReference type="InterPro" id="IPR023996">
    <property type="entry name" value="TonB-dep_OMP_SusC/RagA"/>
</dbReference>
<dbReference type="EMBL" id="SZQL01000011">
    <property type="protein sequence ID" value="TKK67413.1"/>
    <property type="molecule type" value="Genomic_DNA"/>
</dbReference>
<dbReference type="InterPro" id="IPR000531">
    <property type="entry name" value="Beta-barrel_TonB"/>
</dbReference>
<keyword evidence="10" id="KW-0732">Signal</keyword>
<dbReference type="SUPFAM" id="SSF56935">
    <property type="entry name" value="Porins"/>
    <property type="match status" value="1"/>
</dbReference>
<evidence type="ECO:0000313" key="13">
    <source>
        <dbReference type="EMBL" id="TKK67413.1"/>
    </source>
</evidence>
<dbReference type="GO" id="GO:0009279">
    <property type="term" value="C:cell outer membrane"/>
    <property type="evidence" value="ECO:0007669"/>
    <property type="project" value="UniProtKB-SubCell"/>
</dbReference>
<evidence type="ECO:0000256" key="4">
    <source>
        <dbReference type="ARBA" id="ARBA00022692"/>
    </source>
</evidence>
<dbReference type="Pfam" id="PF07715">
    <property type="entry name" value="Plug"/>
    <property type="match status" value="1"/>
</dbReference>
<dbReference type="InterPro" id="IPR036942">
    <property type="entry name" value="Beta-barrel_TonB_sf"/>
</dbReference>
<keyword evidence="2 8" id="KW-0813">Transport</keyword>
<gene>
    <name evidence="13" type="ORF">FC093_14020</name>
</gene>
<protein>
    <submittedName>
        <fullName evidence="13">TonB-dependent receptor</fullName>
    </submittedName>
</protein>
<feature type="domain" description="TonB-dependent receptor-like beta-barrel" evidence="11">
    <location>
        <begin position="453"/>
        <end position="985"/>
    </location>
</feature>
<dbReference type="NCBIfam" id="TIGR04057">
    <property type="entry name" value="SusC_RagA_signa"/>
    <property type="match status" value="1"/>
</dbReference>
<organism evidence="13 14">
    <name type="scientific">Ilyomonas limi</name>
    <dbReference type="NCBI Taxonomy" id="2575867"/>
    <lineage>
        <taxon>Bacteria</taxon>
        <taxon>Pseudomonadati</taxon>
        <taxon>Bacteroidota</taxon>
        <taxon>Chitinophagia</taxon>
        <taxon>Chitinophagales</taxon>
        <taxon>Chitinophagaceae</taxon>
        <taxon>Ilyomonas</taxon>
    </lineage>
</organism>
<dbReference type="InterPro" id="IPR023997">
    <property type="entry name" value="TonB-dep_OMP_SusC/RagA_CS"/>
</dbReference>
<evidence type="ECO:0000313" key="14">
    <source>
        <dbReference type="Proteomes" id="UP000305848"/>
    </source>
</evidence>
<keyword evidence="7 8" id="KW-0998">Cell outer membrane</keyword>
<proteinExistence type="inferred from homology"/>
<feature type="signal peptide" evidence="10">
    <location>
        <begin position="1"/>
        <end position="30"/>
    </location>
</feature>
<evidence type="ECO:0000256" key="6">
    <source>
        <dbReference type="ARBA" id="ARBA00023136"/>
    </source>
</evidence>
<evidence type="ECO:0000256" key="1">
    <source>
        <dbReference type="ARBA" id="ARBA00004571"/>
    </source>
</evidence>
<keyword evidence="4 8" id="KW-0812">Transmembrane</keyword>
<evidence type="ECO:0000256" key="9">
    <source>
        <dbReference type="RuleBase" id="RU003357"/>
    </source>
</evidence>
<keyword evidence="14" id="KW-1185">Reference proteome</keyword>
<sequence>MKHLYVNIIKQKKFAFLSLLLLLFFMPAWAQEKTVTGRTTDASLNPLANVSVQVKGSNSGTVTDAAGQYSITVPSSSSILVFSYTGMQTQEIQVNDRTTIDVQMTVAADSLGEVVVIGYGTAKKSDLTGAVATVKAEKLLDRPVTDVSQALQGRVAGVDVSINTSAPGEPAKVRIRGNSSINSSLEPLYVVDGVIGVDATSLNPNDIASLEVLKDASSTAIYGARGANGVIIITTKRGIKGRTRISYDGYVSQNSLQRHLEALDANEFMQVYKLAYANTAKYDSIGYAEGKYVPVDPASLPNLFDANGNPLYNTNWESEVYKTSYSQSHQLTLQGGSDKSVYSASLGVLDQNGLMIESWFNRYSARFTMDNDVKKWLKIGGSLSLVQSKERMVSDANGGLNVSRMVIEALPILPVKYPDGTWAGNSDFPGMEGGSNPVNIAKNRYTLINKQHSLGNVYALFHITRDLDFRSDFGFDLNSQKNNFYSGRELSSLSANQRGVASINNWQRAYWQSENYLTWNKQINSNQRLTALVGLSWQKYSEEYSGASTSDFIDDYWAWHNLGAGTGQPGVGSSDYQWTMNSYFARLTYNIGGKYLFTATGRYDGSSKFGENNKYAFFPSVGAAWNISEENFLKDNPTISLLKVRASYGSTGNQEIGTYNSIQLLASGTTIFDGTRQPTVYRASFGNPDLKWERNNQFDAGLELGLFKNRINLTVDYYRKVTKDMLLAAPIAWTSGLESVFQNIGSVENKGFEFSLNTVNVNTKDFGWTTSIIASTNKSKILQLGKNNDDIYPGPWFLGQTNILRVGWPIGTFWGYEREGVWGTKDAAEAAKYNLQPGDLKWKDQNNDGKIDDADNVRLGQAFPKWTGDIVNTLNYKNFDFTFDIRFVLGVNTVANFKHSTQDRQAIANSLASVLDAWTPENQDSKIAEVRYYGAFYQTHIDSWWVENGAFVRGQNFVLGYTLPSALTDRWKIDRLRFYASAQNLFLITKYSGYDPEVTTFGGNLTQNQDFFPYPHPRVINLGVNLSF</sequence>
<feature type="domain" description="TonB-dependent receptor plug" evidence="12">
    <location>
        <begin position="124"/>
        <end position="230"/>
    </location>
</feature>
<dbReference type="InterPro" id="IPR039426">
    <property type="entry name" value="TonB-dep_rcpt-like"/>
</dbReference>
<evidence type="ECO:0000259" key="11">
    <source>
        <dbReference type="Pfam" id="PF00593"/>
    </source>
</evidence>
<reference evidence="13 14" key="1">
    <citation type="submission" date="2019-05" db="EMBL/GenBank/DDBJ databases">
        <title>Panacibacter sp. strain 17mud1-8 Genome sequencing and assembly.</title>
        <authorList>
            <person name="Chhetri G."/>
        </authorList>
    </citation>
    <scope>NUCLEOTIDE SEQUENCE [LARGE SCALE GENOMIC DNA]</scope>
    <source>
        <strain evidence="13 14">17mud1-8</strain>
    </source>
</reference>
<dbReference type="OrthoDB" id="9768177at2"/>
<dbReference type="NCBIfam" id="TIGR04056">
    <property type="entry name" value="OMP_RagA_SusC"/>
    <property type="match status" value="1"/>
</dbReference>
<dbReference type="InterPro" id="IPR012910">
    <property type="entry name" value="Plug_dom"/>
</dbReference>
<accession>A0A4V5UU23</accession>
<dbReference type="Pfam" id="PF00593">
    <property type="entry name" value="TonB_dep_Rec_b-barrel"/>
    <property type="match status" value="1"/>
</dbReference>
<evidence type="ECO:0000256" key="10">
    <source>
        <dbReference type="SAM" id="SignalP"/>
    </source>
</evidence>
<evidence type="ECO:0000259" key="12">
    <source>
        <dbReference type="Pfam" id="PF07715"/>
    </source>
</evidence>
<dbReference type="Gene3D" id="2.40.170.20">
    <property type="entry name" value="TonB-dependent receptor, beta-barrel domain"/>
    <property type="match status" value="1"/>
</dbReference>
<keyword evidence="13" id="KW-0675">Receptor</keyword>
<comment type="similarity">
    <text evidence="8 9">Belongs to the TonB-dependent receptor family.</text>
</comment>
<keyword evidence="3 8" id="KW-1134">Transmembrane beta strand</keyword>
<dbReference type="SUPFAM" id="SSF49464">
    <property type="entry name" value="Carboxypeptidase regulatory domain-like"/>
    <property type="match status" value="1"/>
</dbReference>
<dbReference type="Gene3D" id="2.60.40.1120">
    <property type="entry name" value="Carboxypeptidase-like, regulatory domain"/>
    <property type="match status" value="1"/>
</dbReference>
<evidence type="ECO:0000256" key="7">
    <source>
        <dbReference type="ARBA" id="ARBA00023237"/>
    </source>
</evidence>
<evidence type="ECO:0000256" key="2">
    <source>
        <dbReference type="ARBA" id="ARBA00022448"/>
    </source>
</evidence>
<dbReference type="Pfam" id="PF13715">
    <property type="entry name" value="CarbopepD_reg_2"/>
    <property type="match status" value="1"/>
</dbReference>
<evidence type="ECO:0000256" key="5">
    <source>
        <dbReference type="ARBA" id="ARBA00023077"/>
    </source>
</evidence>
<comment type="caution">
    <text evidence="13">The sequence shown here is derived from an EMBL/GenBank/DDBJ whole genome shotgun (WGS) entry which is preliminary data.</text>
</comment>
<evidence type="ECO:0000256" key="8">
    <source>
        <dbReference type="PROSITE-ProRule" id="PRU01360"/>
    </source>
</evidence>
<keyword evidence="5 9" id="KW-0798">TonB box</keyword>
<dbReference type="Proteomes" id="UP000305848">
    <property type="component" value="Unassembled WGS sequence"/>
</dbReference>
<dbReference type="InterPro" id="IPR037066">
    <property type="entry name" value="Plug_dom_sf"/>
</dbReference>
<feature type="chain" id="PRO_5020239671" evidence="10">
    <location>
        <begin position="31"/>
        <end position="1028"/>
    </location>
</feature>
<dbReference type="PROSITE" id="PS52016">
    <property type="entry name" value="TONB_DEPENDENT_REC_3"/>
    <property type="match status" value="1"/>
</dbReference>
<keyword evidence="6 8" id="KW-0472">Membrane</keyword>